<dbReference type="AlphaFoldDB" id="A0A2Z7A2E0"/>
<evidence type="ECO:0000313" key="1">
    <source>
        <dbReference type="EMBL" id="KZV15647.1"/>
    </source>
</evidence>
<evidence type="ECO:0000313" key="2">
    <source>
        <dbReference type="Proteomes" id="UP000250235"/>
    </source>
</evidence>
<protein>
    <submittedName>
        <fullName evidence="1">Uncharacterized protein</fullName>
    </submittedName>
</protein>
<sequence length="353" mass="39363">MGCVSIWELPTRLNTRHQMHDIAQPAVAQLMSLRLSTQYKKADRGTEAYTTAPNIHAQFNAVKQAHIRTSSLLCYNYYNGVPSNTDLTPAKPNTDTNSGTAKSDAYANRLEKGDVLAHLTSFNQASKSSTKRSVLARGVQRYHSYFNRSCLPSAIGEAKIPPSTQGTKLIFPLGSDSLNRYGLTPQQISTKSKDVVQVHYRNWTLKKDRSGISLGVLRPDLFPLVVAGSTATYVDAFSGPQQSLVHAMTREHDSDAPEGVIAVGVSLVSREIVLNCVIKFDKNLLMTNPIKLEMWDIYCIQRMYVLAIYTATIDCFHGVIRFRPQFGKKRDFYGNDSLFNSAIEFSPKLNFQV</sequence>
<keyword evidence="2" id="KW-1185">Reference proteome</keyword>
<accession>A0A2Z7A2E0</accession>
<dbReference type="EMBL" id="KV019672">
    <property type="protein sequence ID" value="KZV15647.1"/>
    <property type="molecule type" value="Genomic_DNA"/>
</dbReference>
<gene>
    <name evidence="1" type="ORF">F511_38203</name>
</gene>
<reference evidence="1 2" key="1">
    <citation type="journal article" date="2015" name="Proc. Natl. Acad. Sci. U.S.A.">
        <title>The resurrection genome of Boea hygrometrica: A blueprint for survival of dehydration.</title>
        <authorList>
            <person name="Xiao L."/>
            <person name="Yang G."/>
            <person name="Zhang L."/>
            <person name="Yang X."/>
            <person name="Zhao S."/>
            <person name="Ji Z."/>
            <person name="Zhou Q."/>
            <person name="Hu M."/>
            <person name="Wang Y."/>
            <person name="Chen M."/>
            <person name="Xu Y."/>
            <person name="Jin H."/>
            <person name="Xiao X."/>
            <person name="Hu G."/>
            <person name="Bao F."/>
            <person name="Hu Y."/>
            <person name="Wan P."/>
            <person name="Li L."/>
            <person name="Deng X."/>
            <person name="Kuang T."/>
            <person name="Xiang C."/>
            <person name="Zhu J.K."/>
            <person name="Oliver M.J."/>
            <person name="He Y."/>
        </authorList>
    </citation>
    <scope>NUCLEOTIDE SEQUENCE [LARGE SCALE GENOMIC DNA]</scope>
    <source>
        <strain evidence="2">cv. XS01</strain>
    </source>
</reference>
<dbReference type="Proteomes" id="UP000250235">
    <property type="component" value="Unassembled WGS sequence"/>
</dbReference>
<proteinExistence type="predicted"/>
<name>A0A2Z7A2E0_9LAMI</name>
<dbReference type="Pfam" id="PF08284">
    <property type="entry name" value="RVP_2"/>
    <property type="match status" value="1"/>
</dbReference>
<organism evidence="1 2">
    <name type="scientific">Dorcoceras hygrometricum</name>
    <dbReference type="NCBI Taxonomy" id="472368"/>
    <lineage>
        <taxon>Eukaryota</taxon>
        <taxon>Viridiplantae</taxon>
        <taxon>Streptophyta</taxon>
        <taxon>Embryophyta</taxon>
        <taxon>Tracheophyta</taxon>
        <taxon>Spermatophyta</taxon>
        <taxon>Magnoliopsida</taxon>
        <taxon>eudicotyledons</taxon>
        <taxon>Gunneridae</taxon>
        <taxon>Pentapetalae</taxon>
        <taxon>asterids</taxon>
        <taxon>lamiids</taxon>
        <taxon>Lamiales</taxon>
        <taxon>Gesneriaceae</taxon>
        <taxon>Didymocarpoideae</taxon>
        <taxon>Trichosporeae</taxon>
        <taxon>Loxocarpinae</taxon>
        <taxon>Dorcoceras</taxon>
    </lineage>
</organism>